<dbReference type="InterPro" id="IPR050879">
    <property type="entry name" value="Acyltransferase_3"/>
</dbReference>
<evidence type="ECO:0000256" key="1">
    <source>
        <dbReference type="ARBA" id="ARBA00004370"/>
    </source>
</evidence>
<dbReference type="Proteomes" id="UP000184476">
    <property type="component" value="Unassembled WGS sequence"/>
</dbReference>
<comment type="subcellular location">
    <subcellularLocation>
        <location evidence="1">Membrane</location>
    </subcellularLocation>
</comment>
<dbReference type="PANTHER" id="PTHR23028">
    <property type="entry name" value="ACETYLTRANSFERASE"/>
    <property type="match status" value="1"/>
</dbReference>
<feature type="transmembrane region" description="Helical" evidence="3">
    <location>
        <begin position="215"/>
        <end position="232"/>
    </location>
</feature>
<feature type="transmembrane region" description="Helical" evidence="3">
    <location>
        <begin position="97"/>
        <end position="117"/>
    </location>
</feature>
<reference evidence="5 6" key="1">
    <citation type="submission" date="2016-11" db="EMBL/GenBank/DDBJ databases">
        <authorList>
            <person name="Jaros S."/>
            <person name="Januszkiewicz K."/>
            <person name="Wedrychowicz H."/>
        </authorList>
    </citation>
    <scope>NUCLEOTIDE SEQUENCE [LARGE SCALE GENOMIC DNA]</scope>
    <source>
        <strain evidence="5 6">DSM 44666</strain>
    </source>
</reference>
<dbReference type="AlphaFoldDB" id="A0A1M4YQ57"/>
<dbReference type="OrthoDB" id="9796461at2"/>
<keyword evidence="5" id="KW-0378">Hydrolase</keyword>
<gene>
    <name evidence="5" type="ORF">SAMN05444392_10778</name>
</gene>
<sequence>MNSSRLYELDSLRGIAALIVVIGHMFILFTNFTVETYGQKAYWIENLFKYSPLHIVWSGHESVILFFLISGFVLSLPFITNKPFSYPSYLMKRFCRIYIPYIFAVGFALICKTIFFANSIPQLSSWFNTMWKTETSINQLINHLIMIGSYENYVYNPVFWTLVHEMRISLLFPAIMLLILRVKWQWNLVIGLILYYFGTIWHADSAQILGFPNDYFKTLHYIFIFMVGAMLAKHQIVISKWFRRLKKEWKWLLFSVGFTLYIFKWSFYQFQFAKEYLYNDLFITIGGVIFIMIAISSKRASRLLLQKPFLFLGKISYSLYLYHLIIFGVILHTFTSFITLWIAIPLCLFSSIWMAHITYLYIEVPAIKTGRKLADLWQSLWPYKTSQYSNRSKMEHW</sequence>
<evidence type="ECO:0000259" key="4">
    <source>
        <dbReference type="Pfam" id="PF01757"/>
    </source>
</evidence>
<feature type="transmembrane region" description="Helical" evidence="3">
    <location>
        <begin position="252"/>
        <end position="270"/>
    </location>
</feature>
<protein>
    <submittedName>
        <fullName evidence="5">Peptidoglycan/LPS O-acetylase OafA/YrhL, contains acyltransferase and SGNH-hydrolase domains</fullName>
    </submittedName>
</protein>
<dbReference type="GO" id="GO:0016747">
    <property type="term" value="F:acyltransferase activity, transferring groups other than amino-acyl groups"/>
    <property type="evidence" value="ECO:0007669"/>
    <property type="project" value="InterPro"/>
</dbReference>
<evidence type="ECO:0000256" key="3">
    <source>
        <dbReference type="SAM" id="Phobius"/>
    </source>
</evidence>
<keyword evidence="3" id="KW-1133">Transmembrane helix</keyword>
<keyword evidence="5" id="KW-0808">Transferase</keyword>
<dbReference type="STRING" id="112248.SAMN05444392_10778"/>
<organism evidence="5 6">
    <name type="scientific">Seinonella peptonophila</name>
    <dbReference type="NCBI Taxonomy" id="112248"/>
    <lineage>
        <taxon>Bacteria</taxon>
        <taxon>Bacillati</taxon>
        <taxon>Bacillota</taxon>
        <taxon>Bacilli</taxon>
        <taxon>Bacillales</taxon>
        <taxon>Thermoactinomycetaceae</taxon>
        <taxon>Seinonella</taxon>
    </lineage>
</organism>
<feature type="transmembrane region" description="Helical" evidence="3">
    <location>
        <begin position="340"/>
        <end position="362"/>
    </location>
</feature>
<dbReference type="RefSeq" id="WP_073155089.1">
    <property type="nucleotide sequence ID" value="NZ_FQVL01000007.1"/>
</dbReference>
<keyword evidence="6" id="KW-1185">Reference proteome</keyword>
<dbReference type="EMBL" id="FQVL01000007">
    <property type="protein sequence ID" value="SHF07798.1"/>
    <property type="molecule type" value="Genomic_DNA"/>
</dbReference>
<dbReference type="Pfam" id="PF01757">
    <property type="entry name" value="Acyl_transf_3"/>
    <property type="match status" value="1"/>
</dbReference>
<evidence type="ECO:0000313" key="5">
    <source>
        <dbReference type="EMBL" id="SHF07798.1"/>
    </source>
</evidence>
<feature type="transmembrane region" description="Helical" evidence="3">
    <location>
        <begin position="12"/>
        <end position="34"/>
    </location>
</feature>
<comment type="similarity">
    <text evidence="2">Belongs to the acyltransferase 3 family.</text>
</comment>
<dbReference type="GO" id="GO:0016787">
    <property type="term" value="F:hydrolase activity"/>
    <property type="evidence" value="ECO:0007669"/>
    <property type="project" value="UniProtKB-KW"/>
</dbReference>
<keyword evidence="3" id="KW-0812">Transmembrane</keyword>
<name>A0A1M4YQ57_9BACL</name>
<evidence type="ECO:0000313" key="6">
    <source>
        <dbReference type="Proteomes" id="UP000184476"/>
    </source>
</evidence>
<evidence type="ECO:0000256" key="2">
    <source>
        <dbReference type="ARBA" id="ARBA00007400"/>
    </source>
</evidence>
<feature type="transmembrane region" description="Helical" evidence="3">
    <location>
        <begin position="276"/>
        <end position="296"/>
    </location>
</feature>
<feature type="domain" description="Acyltransferase 3" evidence="4">
    <location>
        <begin position="7"/>
        <end position="355"/>
    </location>
</feature>
<feature type="transmembrane region" description="Helical" evidence="3">
    <location>
        <begin position="186"/>
        <end position="203"/>
    </location>
</feature>
<feature type="transmembrane region" description="Helical" evidence="3">
    <location>
        <begin position="158"/>
        <end position="179"/>
    </location>
</feature>
<keyword evidence="5" id="KW-0012">Acyltransferase</keyword>
<feature type="transmembrane region" description="Helical" evidence="3">
    <location>
        <begin position="54"/>
        <end position="76"/>
    </location>
</feature>
<accession>A0A1M4YQ57</accession>
<dbReference type="InterPro" id="IPR002656">
    <property type="entry name" value="Acyl_transf_3_dom"/>
</dbReference>
<keyword evidence="3" id="KW-0472">Membrane</keyword>
<proteinExistence type="inferred from homology"/>
<feature type="transmembrane region" description="Helical" evidence="3">
    <location>
        <begin position="317"/>
        <end position="334"/>
    </location>
</feature>